<dbReference type="Gene3D" id="2.60.120.10">
    <property type="entry name" value="Jelly Rolls"/>
    <property type="match status" value="1"/>
</dbReference>
<dbReference type="AlphaFoldDB" id="A0A1H3ZJK9"/>
<dbReference type="InterPro" id="IPR020084">
    <property type="entry name" value="NUDIX_hydrolase_CS"/>
</dbReference>
<comment type="cofactor">
    <cofactor evidence="1">
        <name>Mg(2+)</name>
        <dbReference type="ChEBI" id="CHEBI:18420"/>
    </cofactor>
</comment>
<evidence type="ECO:0000313" key="5">
    <source>
        <dbReference type="Proteomes" id="UP000199041"/>
    </source>
</evidence>
<keyword evidence="5" id="KW-1185">Reference proteome</keyword>
<gene>
    <name evidence="4" type="ORF">SAMN05192529_11170</name>
</gene>
<evidence type="ECO:0000256" key="2">
    <source>
        <dbReference type="ARBA" id="ARBA00022801"/>
    </source>
</evidence>
<dbReference type="Gene3D" id="3.90.79.10">
    <property type="entry name" value="Nucleoside Triphosphate Pyrophosphohydrolase"/>
    <property type="match status" value="1"/>
</dbReference>
<dbReference type="SUPFAM" id="SSF55811">
    <property type="entry name" value="Nudix"/>
    <property type="match status" value="1"/>
</dbReference>
<protein>
    <submittedName>
        <fullName evidence="4">ADP-ribose pyrophosphatase YjhB, NUDIX family</fullName>
    </submittedName>
</protein>
<proteinExistence type="predicted"/>
<dbReference type="EMBL" id="FNQY01000011">
    <property type="protein sequence ID" value="SEA23969.1"/>
    <property type="molecule type" value="Genomic_DNA"/>
</dbReference>
<feature type="domain" description="Nudix hydrolase" evidence="3">
    <location>
        <begin position="1"/>
        <end position="150"/>
    </location>
</feature>
<dbReference type="Proteomes" id="UP000199041">
    <property type="component" value="Unassembled WGS sequence"/>
</dbReference>
<dbReference type="RefSeq" id="WP_211481816.1">
    <property type="nucleotide sequence ID" value="NZ_FNQY01000011.1"/>
</dbReference>
<dbReference type="PANTHER" id="PTHR43046">
    <property type="entry name" value="GDP-MANNOSE MANNOSYL HYDROLASE"/>
    <property type="match status" value="1"/>
</dbReference>
<reference evidence="4 5" key="1">
    <citation type="submission" date="2016-10" db="EMBL/GenBank/DDBJ databases">
        <authorList>
            <person name="de Groot N.N."/>
        </authorList>
    </citation>
    <scope>NUCLEOTIDE SEQUENCE [LARGE SCALE GENOMIC DNA]</scope>
    <source>
        <strain evidence="4 5">Vu-144</strain>
    </source>
</reference>
<keyword evidence="2" id="KW-0378">Hydrolase</keyword>
<dbReference type="PROSITE" id="PS00893">
    <property type="entry name" value="NUDIX_BOX"/>
    <property type="match status" value="1"/>
</dbReference>
<dbReference type="GO" id="GO:0016787">
    <property type="term" value="F:hydrolase activity"/>
    <property type="evidence" value="ECO:0007669"/>
    <property type="project" value="UniProtKB-KW"/>
</dbReference>
<organism evidence="4 5">
    <name type="scientific">Arachidicoccus rhizosphaerae</name>
    <dbReference type="NCBI Taxonomy" id="551991"/>
    <lineage>
        <taxon>Bacteria</taxon>
        <taxon>Pseudomonadati</taxon>
        <taxon>Bacteroidota</taxon>
        <taxon>Chitinophagia</taxon>
        <taxon>Chitinophagales</taxon>
        <taxon>Chitinophagaceae</taxon>
        <taxon>Arachidicoccus</taxon>
    </lineage>
</organism>
<dbReference type="InterPro" id="IPR011051">
    <property type="entry name" value="RmlC_Cupin_sf"/>
</dbReference>
<evidence type="ECO:0000313" key="4">
    <source>
        <dbReference type="EMBL" id="SEA23969.1"/>
    </source>
</evidence>
<name>A0A1H3ZJK9_9BACT</name>
<evidence type="ECO:0000256" key="1">
    <source>
        <dbReference type="ARBA" id="ARBA00001946"/>
    </source>
</evidence>
<dbReference type="SUPFAM" id="SSF51182">
    <property type="entry name" value="RmlC-like cupins"/>
    <property type="match status" value="1"/>
</dbReference>
<dbReference type="InterPro" id="IPR014710">
    <property type="entry name" value="RmlC-like_jellyroll"/>
</dbReference>
<dbReference type="PROSITE" id="PS51462">
    <property type="entry name" value="NUDIX"/>
    <property type="match status" value="1"/>
</dbReference>
<dbReference type="Pfam" id="PF07883">
    <property type="entry name" value="Cupin_2"/>
    <property type="match status" value="1"/>
</dbReference>
<dbReference type="PANTHER" id="PTHR43046:SF14">
    <property type="entry name" value="MUTT_NUDIX FAMILY PROTEIN"/>
    <property type="match status" value="1"/>
</dbReference>
<dbReference type="InterPro" id="IPR013096">
    <property type="entry name" value="Cupin_2"/>
</dbReference>
<sequence>MNEFNVRVYGVLIHQGRLLVSDEYIKGAFYTKLPGGGLELGEGTRDCLKREFKEETGLDVQIGAHLYTTDFYQMSAFSAAQQIISIYYWVHCPDQDITGLKTHTKPFDFEGAELRAPERDTESFRWVSWQDLDENLMSLPIDQAVIRLILQNRPPIDGGSKQPAAYFLQTTPFRVPTTDGKLIEEHFGGASTRRTDISIAHMVAPAGWSEPAQWPEFDEWTLVSSGKKQVAVNDEVLTLEAGQSLWVSKGAKVRYSNPFKEPCEYWSVCLPAFSPARVHREQG</sequence>
<dbReference type="InterPro" id="IPR015797">
    <property type="entry name" value="NUDIX_hydrolase-like_dom_sf"/>
</dbReference>
<dbReference type="STRING" id="551991.SAMN05192529_11170"/>
<dbReference type="InterPro" id="IPR000086">
    <property type="entry name" value="NUDIX_hydrolase_dom"/>
</dbReference>
<accession>A0A1H3ZJK9</accession>
<evidence type="ECO:0000259" key="3">
    <source>
        <dbReference type="PROSITE" id="PS51462"/>
    </source>
</evidence>
<dbReference type="Pfam" id="PF00293">
    <property type="entry name" value="NUDIX"/>
    <property type="match status" value="1"/>
</dbReference>